<dbReference type="EMBL" id="JAGPNL010000002">
    <property type="protein sequence ID" value="MBQ0826513.1"/>
    <property type="molecule type" value="Genomic_DNA"/>
</dbReference>
<evidence type="ECO:0000256" key="4">
    <source>
        <dbReference type="SAM" id="MobiDB-lite"/>
    </source>
</evidence>
<evidence type="ECO:0000256" key="3">
    <source>
        <dbReference type="ARBA" id="ARBA00023163"/>
    </source>
</evidence>
<sequence>MADGDGRQEGGLRPGRPGLPPARPADVRHRGLARGLARGGGLTRRDAGRLVAADSALHGAVAAPAGNDVLARLIALVDRRVRWYHAPVARLRGADAWAEHAEIIEAVAEGEAERAGESMRRHADSATAANRDRRAPGAS</sequence>
<evidence type="ECO:0000313" key="7">
    <source>
        <dbReference type="Proteomes" id="UP000677875"/>
    </source>
</evidence>
<gene>
    <name evidence="6" type="ORF">J5Y05_08340</name>
</gene>
<dbReference type="Gene3D" id="1.20.120.530">
    <property type="entry name" value="GntR ligand-binding domain-like"/>
    <property type="match status" value="1"/>
</dbReference>
<name>A0A941B6L6_9ACTN</name>
<proteinExistence type="predicted"/>
<evidence type="ECO:0000256" key="2">
    <source>
        <dbReference type="ARBA" id="ARBA00023125"/>
    </source>
</evidence>
<evidence type="ECO:0000256" key="1">
    <source>
        <dbReference type="ARBA" id="ARBA00023015"/>
    </source>
</evidence>
<protein>
    <submittedName>
        <fullName evidence="6">FCD domain-containing protein</fullName>
    </submittedName>
</protein>
<keyword evidence="3" id="KW-0804">Transcription</keyword>
<dbReference type="InterPro" id="IPR011711">
    <property type="entry name" value="GntR_C"/>
</dbReference>
<evidence type="ECO:0000259" key="5">
    <source>
        <dbReference type="Pfam" id="PF07729"/>
    </source>
</evidence>
<feature type="region of interest" description="Disordered" evidence="4">
    <location>
        <begin position="1"/>
        <end position="26"/>
    </location>
</feature>
<feature type="domain" description="GntR C-terminal" evidence="5">
    <location>
        <begin position="44"/>
        <end position="124"/>
    </location>
</feature>
<keyword evidence="7" id="KW-1185">Reference proteome</keyword>
<feature type="region of interest" description="Disordered" evidence="4">
    <location>
        <begin position="111"/>
        <end position="139"/>
    </location>
</feature>
<dbReference type="Proteomes" id="UP000677875">
    <property type="component" value="Unassembled WGS sequence"/>
</dbReference>
<comment type="caution">
    <text evidence="6">The sequence shown here is derived from an EMBL/GenBank/DDBJ whole genome shotgun (WGS) entry which is preliminary data.</text>
</comment>
<dbReference type="InterPro" id="IPR008920">
    <property type="entry name" value="TF_FadR/GntR_C"/>
</dbReference>
<dbReference type="GO" id="GO:0003677">
    <property type="term" value="F:DNA binding"/>
    <property type="evidence" value="ECO:0007669"/>
    <property type="project" value="UniProtKB-KW"/>
</dbReference>
<accession>A0A941B6L6</accession>
<reference evidence="6" key="1">
    <citation type="submission" date="2021-04" db="EMBL/GenBank/DDBJ databases">
        <title>Genome seq and assembly of Streptomyces sp. RG38.</title>
        <authorList>
            <person name="Chhetri G."/>
        </authorList>
    </citation>
    <scope>NUCLEOTIDE SEQUENCE</scope>
    <source>
        <strain evidence="6">RG38</strain>
    </source>
</reference>
<dbReference type="Pfam" id="PF07729">
    <property type="entry name" value="FCD"/>
    <property type="match status" value="1"/>
</dbReference>
<keyword evidence="2" id="KW-0238">DNA-binding</keyword>
<organism evidence="6 7">
    <name type="scientific">Streptomyces tagetis</name>
    <dbReference type="NCBI Taxonomy" id="2820809"/>
    <lineage>
        <taxon>Bacteria</taxon>
        <taxon>Bacillati</taxon>
        <taxon>Actinomycetota</taxon>
        <taxon>Actinomycetes</taxon>
        <taxon>Kitasatosporales</taxon>
        <taxon>Streptomycetaceae</taxon>
        <taxon>Streptomyces</taxon>
    </lineage>
</organism>
<dbReference type="AlphaFoldDB" id="A0A941B6L6"/>
<evidence type="ECO:0000313" key="6">
    <source>
        <dbReference type="EMBL" id="MBQ0826513.1"/>
    </source>
</evidence>
<dbReference type="SUPFAM" id="SSF48008">
    <property type="entry name" value="GntR ligand-binding domain-like"/>
    <property type="match status" value="1"/>
</dbReference>
<feature type="compositionally biased region" description="Basic and acidic residues" evidence="4">
    <location>
        <begin position="1"/>
        <end position="10"/>
    </location>
</feature>
<keyword evidence="1" id="KW-0805">Transcription regulation</keyword>